<sequence>MASRKRPLLNSVCRIKDLVQNMAMTVSVLSYSQTSSISFRSVSSGVVVLLLPKNKGQPEQAAQRNRDGPARAIPSVLQLATLCNFATLLGRVFTAMNTCPTQIHHIHTP</sequence>
<proteinExistence type="predicted"/>
<dbReference type="GeneID" id="80894343"/>
<accession>A0A9W8QQB7</accession>
<name>A0A9W8QQB7_AKAMU</name>
<evidence type="ECO:0000313" key="2">
    <source>
        <dbReference type="Proteomes" id="UP001144673"/>
    </source>
</evidence>
<dbReference type="KEGG" id="amus:LMH87_007184"/>
<evidence type="ECO:0000313" key="1">
    <source>
        <dbReference type="EMBL" id="KAJ4165555.1"/>
    </source>
</evidence>
<dbReference type="EMBL" id="JAJHUN010000001">
    <property type="protein sequence ID" value="KAJ4165555.1"/>
    <property type="molecule type" value="Genomic_DNA"/>
</dbReference>
<reference evidence="1" key="1">
    <citation type="journal article" date="2023" name="Access Microbiol">
        <title>De-novo genome assembly for Akanthomyces muscarius, a biocontrol agent of insect agricultural pests.</title>
        <authorList>
            <person name="Erdos Z."/>
            <person name="Studholme D.J."/>
            <person name="Raymond B."/>
            <person name="Sharma M."/>
        </authorList>
    </citation>
    <scope>NUCLEOTIDE SEQUENCE</scope>
    <source>
        <strain evidence="1">Ve6</strain>
    </source>
</reference>
<dbReference type="AlphaFoldDB" id="A0A9W8QQB7"/>
<keyword evidence="2" id="KW-1185">Reference proteome</keyword>
<dbReference type="Proteomes" id="UP001144673">
    <property type="component" value="Chromosome 1"/>
</dbReference>
<comment type="caution">
    <text evidence="1">The sequence shown here is derived from an EMBL/GenBank/DDBJ whole genome shotgun (WGS) entry which is preliminary data.</text>
</comment>
<gene>
    <name evidence="1" type="ORF">LMH87_007184</name>
</gene>
<organism evidence="1 2">
    <name type="scientific">Akanthomyces muscarius</name>
    <name type="common">Entomopathogenic fungus</name>
    <name type="synonym">Lecanicillium muscarium</name>
    <dbReference type="NCBI Taxonomy" id="2231603"/>
    <lineage>
        <taxon>Eukaryota</taxon>
        <taxon>Fungi</taxon>
        <taxon>Dikarya</taxon>
        <taxon>Ascomycota</taxon>
        <taxon>Pezizomycotina</taxon>
        <taxon>Sordariomycetes</taxon>
        <taxon>Hypocreomycetidae</taxon>
        <taxon>Hypocreales</taxon>
        <taxon>Cordycipitaceae</taxon>
        <taxon>Akanthomyces</taxon>
    </lineage>
</organism>
<protein>
    <submittedName>
        <fullName evidence="1">Uncharacterized protein</fullName>
    </submittedName>
</protein>
<dbReference type="RefSeq" id="XP_056060470.1">
    <property type="nucleotide sequence ID" value="XM_056192230.1"/>
</dbReference>